<gene>
    <name evidence="2" type="ORF">SAMN05192552_1001281</name>
</gene>
<reference evidence="2 3" key="1">
    <citation type="submission" date="2016-10" db="EMBL/GenBank/DDBJ databases">
        <authorList>
            <person name="Varghese N."/>
            <person name="Submissions S."/>
        </authorList>
    </citation>
    <scope>NUCLEOTIDE SEQUENCE [LARGE SCALE GENOMIC DNA]</scope>
    <source>
        <strain evidence="2 3">CDM_1</strain>
    </source>
</reference>
<dbReference type="Proteomes" id="UP000324021">
    <property type="component" value="Unassembled WGS sequence"/>
</dbReference>
<keyword evidence="2" id="KW-0238">DNA-binding</keyword>
<dbReference type="RefSeq" id="WP_149782222.1">
    <property type="nucleotide sequence ID" value="NZ_FMZP01000001.1"/>
</dbReference>
<dbReference type="InterPro" id="IPR036390">
    <property type="entry name" value="WH_DNA-bd_sf"/>
</dbReference>
<evidence type="ECO:0000313" key="3">
    <source>
        <dbReference type="Proteomes" id="UP000324021"/>
    </source>
</evidence>
<feature type="domain" description="Transcription regulator PadR N-terminal" evidence="1">
    <location>
        <begin position="56"/>
        <end position="111"/>
    </location>
</feature>
<proteinExistence type="predicted"/>
<dbReference type="EMBL" id="FMZP01000001">
    <property type="protein sequence ID" value="SDC06562.1"/>
    <property type="molecule type" value="Genomic_DNA"/>
</dbReference>
<protein>
    <submittedName>
        <fullName evidence="2">DNA-binding transcriptional regulator, PadR family</fullName>
    </submittedName>
</protein>
<dbReference type="Gene3D" id="1.10.10.10">
    <property type="entry name" value="Winged helix-like DNA-binding domain superfamily/Winged helix DNA-binding domain"/>
    <property type="match status" value="1"/>
</dbReference>
<dbReference type="InterPro" id="IPR005149">
    <property type="entry name" value="Tscrpt_reg_PadR_N"/>
</dbReference>
<evidence type="ECO:0000259" key="1">
    <source>
        <dbReference type="Pfam" id="PF03551"/>
    </source>
</evidence>
<dbReference type="AlphaFoldDB" id="A0A1G6IJ00"/>
<dbReference type="Pfam" id="PF03551">
    <property type="entry name" value="PadR"/>
    <property type="match status" value="1"/>
</dbReference>
<sequence length="141" mass="15648">MYDDNSWGLECPDTTDASTVSDQRVVADGGTMWSDLTGFQRDALEAIARLERDGETCYGLAIKRRLEPQHGEITHGRLYPNLDSLVDRGLVEKSALDKRTNEYMLTSDGRGLLLQRVEHLADTCEIEIAVTDGSDDGGRDE</sequence>
<name>A0A1G6IJ00_9EURY</name>
<accession>A0A1G6IJ00</accession>
<dbReference type="InterPro" id="IPR036388">
    <property type="entry name" value="WH-like_DNA-bd_sf"/>
</dbReference>
<organism evidence="2 3">
    <name type="scientific">Natrinema hispanicum</name>
    <dbReference type="NCBI Taxonomy" id="392421"/>
    <lineage>
        <taxon>Archaea</taxon>
        <taxon>Methanobacteriati</taxon>
        <taxon>Methanobacteriota</taxon>
        <taxon>Stenosarchaea group</taxon>
        <taxon>Halobacteria</taxon>
        <taxon>Halobacteriales</taxon>
        <taxon>Natrialbaceae</taxon>
        <taxon>Natrinema</taxon>
    </lineage>
</organism>
<evidence type="ECO:0000313" key="2">
    <source>
        <dbReference type="EMBL" id="SDC06562.1"/>
    </source>
</evidence>
<dbReference type="SUPFAM" id="SSF46785">
    <property type="entry name" value="Winged helix' DNA-binding domain"/>
    <property type="match status" value="1"/>
</dbReference>
<dbReference type="GO" id="GO:0003677">
    <property type="term" value="F:DNA binding"/>
    <property type="evidence" value="ECO:0007669"/>
    <property type="project" value="UniProtKB-KW"/>
</dbReference>